<proteinExistence type="predicted"/>
<gene>
    <name evidence="2" type="ORF">IAB04_04070</name>
</gene>
<comment type="caution">
    <text evidence="2">The sequence shown here is derived from an EMBL/GenBank/DDBJ whole genome shotgun (WGS) entry which is preliminary data.</text>
</comment>
<reference evidence="2" key="2">
    <citation type="journal article" date="2021" name="PeerJ">
        <title>Extensive microbial diversity within the chicken gut microbiome revealed by metagenomics and culture.</title>
        <authorList>
            <person name="Gilroy R."/>
            <person name="Ravi A."/>
            <person name="Getino M."/>
            <person name="Pursley I."/>
            <person name="Horton D.L."/>
            <person name="Alikhan N.F."/>
            <person name="Baker D."/>
            <person name="Gharbi K."/>
            <person name="Hall N."/>
            <person name="Watson M."/>
            <person name="Adriaenssens E.M."/>
            <person name="Foster-Nyarko E."/>
            <person name="Jarju S."/>
            <person name="Secka A."/>
            <person name="Antonio M."/>
            <person name="Oren A."/>
            <person name="Chaudhuri R.R."/>
            <person name="La Ragione R."/>
            <person name="Hildebrand F."/>
            <person name="Pallen M.J."/>
        </authorList>
    </citation>
    <scope>NUCLEOTIDE SEQUENCE</scope>
    <source>
        <strain evidence="2">ChiSjej4B22-9803</strain>
    </source>
</reference>
<evidence type="ECO:0000256" key="1">
    <source>
        <dbReference type="SAM" id="SignalP"/>
    </source>
</evidence>
<keyword evidence="1" id="KW-0732">Signal</keyword>
<dbReference type="AlphaFoldDB" id="A0A9D1S5Z4"/>
<name>A0A9D1S5Z4_9FIRM</name>
<evidence type="ECO:0000313" key="2">
    <source>
        <dbReference type="EMBL" id="HIU48514.1"/>
    </source>
</evidence>
<evidence type="ECO:0000313" key="3">
    <source>
        <dbReference type="Proteomes" id="UP000824111"/>
    </source>
</evidence>
<reference evidence="2" key="1">
    <citation type="submission" date="2020-10" db="EMBL/GenBank/DDBJ databases">
        <authorList>
            <person name="Gilroy R."/>
        </authorList>
    </citation>
    <scope>NUCLEOTIDE SEQUENCE</scope>
    <source>
        <strain evidence="2">ChiSjej4B22-9803</strain>
    </source>
</reference>
<dbReference type="PROSITE" id="PS51257">
    <property type="entry name" value="PROKAR_LIPOPROTEIN"/>
    <property type="match status" value="1"/>
</dbReference>
<accession>A0A9D1S5Z4</accession>
<feature type="signal peptide" evidence="1">
    <location>
        <begin position="1"/>
        <end position="22"/>
    </location>
</feature>
<evidence type="ECO:0008006" key="4">
    <source>
        <dbReference type="Google" id="ProtNLM"/>
    </source>
</evidence>
<feature type="chain" id="PRO_5038627086" description="Lipoprotein" evidence="1">
    <location>
        <begin position="23"/>
        <end position="241"/>
    </location>
</feature>
<organism evidence="2 3">
    <name type="scientific">Candidatus Avimonoglobus intestinipullorum</name>
    <dbReference type="NCBI Taxonomy" id="2840699"/>
    <lineage>
        <taxon>Bacteria</taxon>
        <taxon>Bacillati</taxon>
        <taxon>Bacillota</taxon>
        <taxon>Clostridia</taxon>
        <taxon>Eubacteriales</taxon>
        <taxon>Candidatus Avimonoglobus</taxon>
    </lineage>
</organism>
<dbReference type="Proteomes" id="UP000824111">
    <property type="component" value="Unassembled WGS sequence"/>
</dbReference>
<sequence length="241" mass="26730">MKKVVILLLSGLACISSLTGCSEPVDPAELTEKYGPEPISANMLAQDIYDTLQYEWDLFDSLSAEQKMISSHIPGICYKDFADWVTCEEFLGMSVPNPLEEATWLDNGTYVGMPEGFRDTPHVQASWYGTKEGHVEWLSVQSGYRDGDIRVTLDAMMYGDPAEGKSTDSGWSIELERQHDLTNLGDNSVPVTEGSGEGYVSRTAYLAQGYVLYRIDVIGEPDMQGNVQETLEKVLLDFDEA</sequence>
<protein>
    <recommendedName>
        <fullName evidence="4">Lipoprotein</fullName>
    </recommendedName>
</protein>
<dbReference type="EMBL" id="DVND01000108">
    <property type="protein sequence ID" value="HIU48514.1"/>
    <property type="molecule type" value="Genomic_DNA"/>
</dbReference>